<organism evidence="2 3">
    <name type="scientific">Pontiella desulfatans</name>
    <dbReference type="NCBI Taxonomy" id="2750659"/>
    <lineage>
        <taxon>Bacteria</taxon>
        <taxon>Pseudomonadati</taxon>
        <taxon>Kiritimatiellota</taxon>
        <taxon>Kiritimatiellia</taxon>
        <taxon>Kiritimatiellales</taxon>
        <taxon>Pontiellaceae</taxon>
        <taxon>Pontiella</taxon>
    </lineage>
</organism>
<keyword evidence="1" id="KW-0472">Membrane</keyword>
<gene>
    <name evidence="2" type="ORF">PDESU_00336</name>
</gene>
<evidence type="ECO:0000313" key="3">
    <source>
        <dbReference type="Proteomes" id="UP000366872"/>
    </source>
</evidence>
<dbReference type="AlphaFoldDB" id="A0A6C2TVV1"/>
<reference evidence="2 3" key="1">
    <citation type="submission" date="2019-04" db="EMBL/GenBank/DDBJ databases">
        <authorList>
            <person name="Van Vliet M D."/>
        </authorList>
    </citation>
    <scope>NUCLEOTIDE SEQUENCE [LARGE SCALE GENOMIC DNA]</scope>
    <source>
        <strain evidence="2 3">F1</strain>
    </source>
</reference>
<name>A0A6C2TVV1_PONDE</name>
<proteinExistence type="predicted"/>
<dbReference type="Proteomes" id="UP000366872">
    <property type="component" value="Unassembled WGS sequence"/>
</dbReference>
<dbReference type="RefSeq" id="WP_136077511.1">
    <property type="nucleotide sequence ID" value="NZ_CAAHFG010000001.1"/>
</dbReference>
<evidence type="ECO:0000313" key="2">
    <source>
        <dbReference type="EMBL" id="VGO11790.1"/>
    </source>
</evidence>
<dbReference type="EMBL" id="CAAHFG010000001">
    <property type="protein sequence ID" value="VGO11790.1"/>
    <property type="molecule type" value="Genomic_DNA"/>
</dbReference>
<keyword evidence="1" id="KW-0812">Transmembrane</keyword>
<sequence length="896" mass="100412">MAIELFKMLYMLKTVAMACAFGGADAVWPGARRAPLQLSGRSLVFCIIAVLGFLGSPSRASAEMVDHVVLGNPASEMAHGMEAELSEVFDGALGLKARRLLAKGEWRGGRFTVTMKVDPEKPNYFTAKFWGGDTCSEDQYESRLCLYVNGKQLGTRHLGTIDMLDIMKYDLARYPGRFLYTTRPLPIHMTQGKTEIELTVEGQGGINGYAAKIADYQKMMKEPSRGIYRAYVHTNPCFEPVEGEIQGAPPANIPVRQAPGAEVIEKLKKELNDRSDGEMARGGKKHEYNIQYLGHAYNTPWNTAYKNRKALERMVEAIDAHYLEFREKDGKIEGVRWIFKGPIGDAIRLTHKDLEPWLDEDVPGTSTPRRKAWAEMMVASRNHNCSATGEGRRAYTNQCMIKDQNTYYCNLAVRLIYPSKAWPEEIARLMLYEAMGLEPFSGSWDENARPDWSQGKNKMLLTEAGLTKELGYVGAYGEIISDSGFAIYEATKSSPEGADERLREQLIKMIRARAPFRYPLVDKDGYRSMNQEALIGWRDWKYPGNVIYDQTNGRDGGAFEVAVSTGDKVLLGYGQQMLEDNQYFAAVKERMESRHTNSKTYLLNVPELYEYVASLPEQPYRLPMTDGQPDFVFADPGDGVLAFKDRGTFFYASLYWRARHSVNNLARVHYMTPYIERDAIVNIETVFEDSGEVYTFPERTNMEFSRGREERWYTNQGIYQAMAGVKEPIAKVTGDDSYEVGQEHILAGKGQLYTMNYDPYFIAMNCDASQTFRVEIPAEFVGAKELVSGQVATGRSANLKPGITIILCRNWNTEPAVPAVENVAPAAPVVPPAVQAAEPVQPKAAPKPEPVAPVQKAVEEPQGGLTDRNILFMGVGGLLVVVVLAGLMRRKDRRTW</sequence>
<accession>A0A6C2TVV1</accession>
<keyword evidence="3" id="KW-1185">Reference proteome</keyword>
<protein>
    <submittedName>
        <fullName evidence="2">Uncharacterized protein</fullName>
    </submittedName>
</protein>
<evidence type="ECO:0000256" key="1">
    <source>
        <dbReference type="SAM" id="Phobius"/>
    </source>
</evidence>
<feature type="transmembrane region" description="Helical" evidence="1">
    <location>
        <begin position="870"/>
        <end position="888"/>
    </location>
</feature>
<keyword evidence="1" id="KW-1133">Transmembrane helix</keyword>